<dbReference type="eggNOG" id="COG3708">
    <property type="taxonomic scope" value="Bacteria"/>
</dbReference>
<sequence length="292" mass="33677">MLKRMNDAIDYIEDHLNEEIDSQKLEKITGTSIYHFRRMFSYLSGMSLGTYIRNRRLSMAMSDLLRENVSVTETAFKYGYESVDGFTRAFKEWVGFTPSEVKQHESHKLQAFPKLSFQLTIQGGMKMEYKIVKKDAFKIAGVKKRVPIQFEGVNKEIENLAASITEKQYETMNGLKNMEPYQVVNASYQFDEGRSEEKGYLEHMIGVPTTKEGPYDSLESLEIASHTWAIFSSKGRFPKTMQDTWAKIASEWLPSSDYELVDAPELSYVEDYSNSENVYSEIWIAVKKKTAL</sequence>
<dbReference type="AlphaFoldDB" id="D3FRF8"/>
<keyword evidence="3" id="KW-0804">Transcription</keyword>
<dbReference type="InterPro" id="IPR010499">
    <property type="entry name" value="AraC_E-bd"/>
</dbReference>
<dbReference type="EMBL" id="CP001878">
    <property type="protein sequence ID" value="ADC51549.1"/>
    <property type="molecule type" value="Genomic_DNA"/>
</dbReference>
<dbReference type="KEGG" id="bpf:BpOF4_17540"/>
<name>D3FRF8_ALKPO</name>
<dbReference type="InterPro" id="IPR009057">
    <property type="entry name" value="Homeodomain-like_sf"/>
</dbReference>
<dbReference type="RefSeq" id="WP_012958911.1">
    <property type="nucleotide sequence ID" value="NC_013791.2"/>
</dbReference>
<evidence type="ECO:0000256" key="3">
    <source>
        <dbReference type="ARBA" id="ARBA00023163"/>
    </source>
</evidence>
<dbReference type="Pfam" id="PF12833">
    <property type="entry name" value="HTH_18"/>
    <property type="match status" value="1"/>
</dbReference>
<dbReference type="STRING" id="398511.BpOF4_17540"/>
<dbReference type="GO" id="GO:0043565">
    <property type="term" value="F:sequence-specific DNA binding"/>
    <property type="evidence" value="ECO:0007669"/>
    <property type="project" value="InterPro"/>
</dbReference>
<dbReference type="PROSITE" id="PS01124">
    <property type="entry name" value="HTH_ARAC_FAMILY_2"/>
    <property type="match status" value="1"/>
</dbReference>
<dbReference type="eggNOG" id="COG2207">
    <property type="taxonomic scope" value="Bacteria"/>
</dbReference>
<gene>
    <name evidence="5" type="ordered locus">BpOF4_17540</name>
</gene>
<dbReference type="InterPro" id="IPR050959">
    <property type="entry name" value="MarA-like"/>
</dbReference>
<dbReference type="PROSITE" id="PS00041">
    <property type="entry name" value="HTH_ARAC_FAMILY_1"/>
    <property type="match status" value="1"/>
</dbReference>
<dbReference type="Gene3D" id="3.20.80.10">
    <property type="entry name" value="Regulatory factor, effector binding domain"/>
    <property type="match status" value="1"/>
</dbReference>
<dbReference type="SMART" id="SM00342">
    <property type="entry name" value="HTH_ARAC"/>
    <property type="match status" value="1"/>
</dbReference>
<dbReference type="SMART" id="SM00871">
    <property type="entry name" value="AraC_E_bind"/>
    <property type="match status" value="1"/>
</dbReference>
<dbReference type="InterPro" id="IPR011256">
    <property type="entry name" value="Reg_factor_effector_dom_sf"/>
</dbReference>
<dbReference type="SUPFAM" id="SSF46689">
    <property type="entry name" value="Homeodomain-like"/>
    <property type="match status" value="2"/>
</dbReference>
<keyword evidence="2" id="KW-0238">DNA-binding</keyword>
<dbReference type="PANTHER" id="PTHR47504">
    <property type="entry name" value="RIGHT ORIGIN-BINDING PROTEIN"/>
    <property type="match status" value="1"/>
</dbReference>
<accession>D3FRF8</accession>
<protein>
    <submittedName>
        <fullName evidence="5">AraC-related transcriptional regulator</fullName>
    </submittedName>
</protein>
<dbReference type="InterPro" id="IPR018060">
    <property type="entry name" value="HTH_AraC"/>
</dbReference>
<dbReference type="Proteomes" id="UP000001544">
    <property type="component" value="Chromosome"/>
</dbReference>
<evidence type="ECO:0000256" key="2">
    <source>
        <dbReference type="ARBA" id="ARBA00023125"/>
    </source>
</evidence>
<dbReference type="Pfam" id="PF06445">
    <property type="entry name" value="GyrI-like"/>
    <property type="match status" value="1"/>
</dbReference>
<dbReference type="PRINTS" id="PR00032">
    <property type="entry name" value="HTHARAC"/>
</dbReference>
<evidence type="ECO:0000259" key="4">
    <source>
        <dbReference type="PROSITE" id="PS01124"/>
    </source>
</evidence>
<keyword evidence="6" id="KW-1185">Reference proteome</keyword>
<dbReference type="SUPFAM" id="SSF55136">
    <property type="entry name" value="Probable bacterial effector-binding domain"/>
    <property type="match status" value="1"/>
</dbReference>
<dbReference type="InterPro" id="IPR029442">
    <property type="entry name" value="GyrI-like"/>
</dbReference>
<organism evidence="5 6">
    <name type="scientific">Alkalihalophilus pseudofirmus (strain ATCC BAA-2126 / JCM 17055 / OF4)</name>
    <name type="common">Bacillus pseudofirmus</name>
    <dbReference type="NCBI Taxonomy" id="398511"/>
    <lineage>
        <taxon>Bacteria</taxon>
        <taxon>Bacillati</taxon>
        <taxon>Bacillota</taxon>
        <taxon>Bacilli</taxon>
        <taxon>Bacillales</taxon>
        <taxon>Bacillaceae</taxon>
        <taxon>Alkalihalophilus</taxon>
    </lineage>
</organism>
<evidence type="ECO:0000256" key="1">
    <source>
        <dbReference type="ARBA" id="ARBA00023015"/>
    </source>
</evidence>
<dbReference type="GO" id="GO:0003700">
    <property type="term" value="F:DNA-binding transcription factor activity"/>
    <property type="evidence" value="ECO:0007669"/>
    <property type="project" value="InterPro"/>
</dbReference>
<dbReference type="InterPro" id="IPR020449">
    <property type="entry name" value="Tscrpt_reg_AraC-type_HTH"/>
</dbReference>
<reference evidence="5 6" key="1">
    <citation type="journal article" date="2011" name="Environ. Microbiol.">
        <title>Genome of alkaliphilic Bacillus pseudofirmus OF4 reveals adaptations that support the ability to grow in an external pH range from 7.5 to 11.4.</title>
        <authorList>
            <person name="Janto B."/>
            <person name="Ahmed A."/>
            <person name="Ito M."/>
            <person name="Liu J."/>
            <person name="Hicks D.B."/>
            <person name="Pagni S."/>
            <person name="Fackelmayer O.J."/>
            <person name="Smith T.A."/>
            <person name="Earl J."/>
            <person name="Elbourne L.D."/>
            <person name="Hassan K."/>
            <person name="Paulsen I.T."/>
            <person name="Kolsto A.B."/>
            <person name="Tourasse N.J."/>
            <person name="Ehrlich G.D."/>
            <person name="Boissy R."/>
            <person name="Ivey D.M."/>
            <person name="Li G."/>
            <person name="Xue Y."/>
            <person name="Ma Y."/>
            <person name="Hu F.Z."/>
            <person name="Krulwich T.A."/>
        </authorList>
    </citation>
    <scope>NUCLEOTIDE SEQUENCE [LARGE SCALE GENOMIC DNA]</scope>
    <source>
        <strain evidence="6">ATCC BAA-2126 / JCM 17055 / OF4</strain>
    </source>
</reference>
<evidence type="ECO:0000313" key="6">
    <source>
        <dbReference type="Proteomes" id="UP000001544"/>
    </source>
</evidence>
<dbReference type="PANTHER" id="PTHR47504:SF5">
    <property type="entry name" value="RIGHT ORIGIN-BINDING PROTEIN"/>
    <property type="match status" value="1"/>
</dbReference>
<proteinExistence type="predicted"/>
<dbReference type="InterPro" id="IPR018062">
    <property type="entry name" value="HTH_AraC-typ_CS"/>
</dbReference>
<dbReference type="HOGENOM" id="CLU_000445_81_1_9"/>
<dbReference type="Gene3D" id="1.10.10.60">
    <property type="entry name" value="Homeodomain-like"/>
    <property type="match status" value="2"/>
</dbReference>
<feature type="domain" description="HTH araC/xylS-type" evidence="4">
    <location>
        <begin position="6"/>
        <end position="104"/>
    </location>
</feature>
<keyword evidence="1" id="KW-0805">Transcription regulation</keyword>
<evidence type="ECO:0000313" key="5">
    <source>
        <dbReference type="EMBL" id="ADC51549.1"/>
    </source>
</evidence>